<dbReference type="Gene3D" id="3.40.50.150">
    <property type="entry name" value="Vaccinia Virus protein VP39"/>
    <property type="match status" value="1"/>
</dbReference>
<evidence type="ECO:0000313" key="6">
    <source>
        <dbReference type="Proteomes" id="UP000430021"/>
    </source>
</evidence>
<dbReference type="GO" id="GO:0006298">
    <property type="term" value="P:mismatch repair"/>
    <property type="evidence" value="ECO:0007669"/>
    <property type="project" value="TreeGrafter"/>
</dbReference>
<dbReference type="InterPro" id="IPR012327">
    <property type="entry name" value="MeTrfase_D12"/>
</dbReference>
<dbReference type="RefSeq" id="WP_160759341.1">
    <property type="nucleotide sequence ID" value="NZ_BAAADZ010000002.1"/>
</dbReference>
<sequence>MKFQLYSRADFDRLRATAADQLTDLERAARFLYLQKTGFGGMGRTFGIDFARPRWSLSKLEPMLEAVHERLEDVLIECLDFGTCIERYDSRPGTLFYCDPPYWGHTDDYGKDIFSAADFERLRGLLGGLQGRFILSINDRPEVRALFAGFEMEEVTLNYQVSGKVTPARELIISGP</sequence>
<reference evidence="4 7" key="2">
    <citation type="submission" date="2020-08" db="EMBL/GenBank/DDBJ databases">
        <title>Genomic Encyclopedia of Type Strains, Phase IV (KMG-IV): sequencing the most valuable type-strain genomes for metagenomic binning, comparative biology and taxonomic classification.</title>
        <authorList>
            <person name="Goeker M."/>
        </authorList>
    </citation>
    <scope>NUCLEOTIDE SEQUENCE [LARGE SCALE GENOMIC DNA]</scope>
    <source>
        <strain evidence="4 7">DSM 8510</strain>
    </source>
</reference>
<dbReference type="PANTHER" id="PTHR30481:SF4">
    <property type="entry name" value="SITE-SPECIFIC DNA-METHYLTRANSFERASE (ADENINE-SPECIFIC)"/>
    <property type="match status" value="1"/>
</dbReference>
<evidence type="ECO:0000313" key="4">
    <source>
        <dbReference type="EMBL" id="MBB3775192.1"/>
    </source>
</evidence>
<organism evidence="5 6">
    <name type="scientific">Erythrobacter ramosus</name>
    <dbReference type="NCBI Taxonomy" id="35811"/>
    <lineage>
        <taxon>Bacteria</taxon>
        <taxon>Pseudomonadati</taxon>
        <taxon>Pseudomonadota</taxon>
        <taxon>Alphaproteobacteria</taxon>
        <taxon>Sphingomonadales</taxon>
        <taxon>Erythrobacteraceae</taxon>
        <taxon>Erythrobacter/Porphyrobacter group</taxon>
        <taxon>Erythrobacter</taxon>
    </lineage>
</organism>
<proteinExistence type="predicted"/>
<dbReference type="Proteomes" id="UP000548685">
    <property type="component" value="Unassembled WGS sequence"/>
</dbReference>
<dbReference type="InterPro" id="IPR029063">
    <property type="entry name" value="SAM-dependent_MTases_sf"/>
</dbReference>
<dbReference type="GO" id="GO:0032259">
    <property type="term" value="P:methylation"/>
    <property type="evidence" value="ECO:0007669"/>
    <property type="project" value="UniProtKB-KW"/>
</dbReference>
<keyword evidence="7" id="KW-1185">Reference proteome</keyword>
<evidence type="ECO:0000256" key="1">
    <source>
        <dbReference type="ARBA" id="ARBA00022603"/>
    </source>
</evidence>
<comment type="caution">
    <text evidence="5">The sequence shown here is derived from an EMBL/GenBank/DDBJ whole genome shotgun (WGS) entry which is preliminary data.</text>
</comment>
<evidence type="ECO:0000256" key="2">
    <source>
        <dbReference type="ARBA" id="ARBA00022679"/>
    </source>
</evidence>
<dbReference type="Proteomes" id="UP000430021">
    <property type="component" value="Unassembled WGS sequence"/>
</dbReference>
<dbReference type="GO" id="GO:0009307">
    <property type="term" value="P:DNA restriction-modification system"/>
    <property type="evidence" value="ECO:0007669"/>
    <property type="project" value="InterPro"/>
</dbReference>
<dbReference type="PANTHER" id="PTHR30481">
    <property type="entry name" value="DNA ADENINE METHYLASE"/>
    <property type="match status" value="1"/>
</dbReference>
<dbReference type="OrthoDB" id="9805629at2"/>
<dbReference type="SUPFAM" id="SSF53335">
    <property type="entry name" value="S-adenosyl-L-methionine-dependent methyltransferases"/>
    <property type="match status" value="1"/>
</dbReference>
<name>A0A6I4UH44_9SPHN</name>
<dbReference type="EMBL" id="WTYB01000001">
    <property type="protein sequence ID" value="MXP37184.1"/>
    <property type="molecule type" value="Genomic_DNA"/>
</dbReference>
<dbReference type="GO" id="GO:0009007">
    <property type="term" value="F:site-specific DNA-methyltransferase (adenine-specific) activity"/>
    <property type="evidence" value="ECO:0007669"/>
    <property type="project" value="UniProtKB-EC"/>
</dbReference>
<gene>
    <name evidence="4" type="ORF">FHS52_001135</name>
    <name evidence="5" type="ORF">GRI59_00975</name>
</gene>
<accession>A0A6I4UH44</accession>
<dbReference type="GO" id="GO:1904047">
    <property type="term" value="F:S-adenosyl-L-methionine binding"/>
    <property type="evidence" value="ECO:0007669"/>
    <property type="project" value="TreeGrafter"/>
</dbReference>
<dbReference type="EMBL" id="JACICE010000001">
    <property type="protein sequence ID" value="MBB3775192.1"/>
    <property type="molecule type" value="Genomic_DNA"/>
</dbReference>
<protein>
    <submittedName>
        <fullName evidence="4">DNA adenine methylase</fullName>
        <ecNumber evidence="4">2.1.1.72</ecNumber>
    </submittedName>
</protein>
<dbReference type="EC" id="2.1.1.72" evidence="4"/>
<reference evidence="5 6" key="1">
    <citation type="submission" date="2019-12" db="EMBL/GenBank/DDBJ databases">
        <title>Genomic-based taxomic classification of the family Erythrobacteraceae.</title>
        <authorList>
            <person name="Xu L."/>
        </authorList>
    </citation>
    <scope>NUCLEOTIDE SEQUENCE [LARGE SCALE GENOMIC DNA]</scope>
    <source>
        <strain evidence="5 6">JCM 10282</strain>
    </source>
</reference>
<keyword evidence="1 4" id="KW-0489">Methyltransferase</keyword>
<dbReference type="AlphaFoldDB" id="A0A6I4UH44"/>
<evidence type="ECO:0000313" key="7">
    <source>
        <dbReference type="Proteomes" id="UP000548685"/>
    </source>
</evidence>
<dbReference type="Pfam" id="PF02086">
    <property type="entry name" value="MethyltransfD12"/>
    <property type="match status" value="1"/>
</dbReference>
<dbReference type="GO" id="GO:0043565">
    <property type="term" value="F:sequence-specific DNA binding"/>
    <property type="evidence" value="ECO:0007669"/>
    <property type="project" value="TreeGrafter"/>
</dbReference>
<evidence type="ECO:0000313" key="5">
    <source>
        <dbReference type="EMBL" id="MXP37184.1"/>
    </source>
</evidence>
<keyword evidence="2 4" id="KW-0808">Transferase</keyword>
<keyword evidence="3" id="KW-0949">S-adenosyl-L-methionine</keyword>
<evidence type="ECO:0000256" key="3">
    <source>
        <dbReference type="ARBA" id="ARBA00022691"/>
    </source>
</evidence>